<dbReference type="PROSITE" id="PS51459">
    <property type="entry name" value="FIDO"/>
    <property type="match status" value="1"/>
</dbReference>
<dbReference type="Pfam" id="PF02661">
    <property type="entry name" value="Fic"/>
    <property type="match status" value="1"/>
</dbReference>
<proteinExistence type="predicted"/>
<gene>
    <name evidence="2" type="ORF">GCM10025883_23110</name>
</gene>
<dbReference type="Proteomes" id="UP001157126">
    <property type="component" value="Unassembled WGS sequence"/>
</dbReference>
<dbReference type="InterPro" id="IPR036597">
    <property type="entry name" value="Fido-like_dom_sf"/>
</dbReference>
<dbReference type="EMBL" id="BSUO01000001">
    <property type="protein sequence ID" value="GMA40266.1"/>
    <property type="molecule type" value="Genomic_DNA"/>
</dbReference>
<feature type="domain" description="Fido" evidence="1">
    <location>
        <begin position="130"/>
        <end position="281"/>
    </location>
</feature>
<dbReference type="Gene3D" id="1.10.3290.10">
    <property type="entry name" value="Fido-like domain"/>
    <property type="match status" value="1"/>
</dbReference>
<dbReference type="PANTHER" id="PTHR13504:SF38">
    <property type="entry name" value="FIDO DOMAIN-CONTAINING PROTEIN"/>
    <property type="match status" value="1"/>
</dbReference>
<accession>A0ABQ6IS59</accession>
<evidence type="ECO:0000313" key="2">
    <source>
        <dbReference type="EMBL" id="GMA40266.1"/>
    </source>
</evidence>
<evidence type="ECO:0000313" key="3">
    <source>
        <dbReference type="Proteomes" id="UP001157126"/>
    </source>
</evidence>
<dbReference type="PANTHER" id="PTHR13504">
    <property type="entry name" value="FIDO DOMAIN-CONTAINING PROTEIN DDB_G0283145"/>
    <property type="match status" value="1"/>
</dbReference>
<dbReference type="InterPro" id="IPR040198">
    <property type="entry name" value="Fido_containing"/>
</dbReference>
<comment type="caution">
    <text evidence="2">The sequence shown here is derived from an EMBL/GenBank/DDBJ whole genome shotgun (WGS) entry which is preliminary data.</text>
</comment>
<protein>
    <submittedName>
        <fullName evidence="2">Fic family protein</fullName>
    </submittedName>
</protein>
<evidence type="ECO:0000259" key="1">
    <source>
        <dbReference type="PROSITE" id="PS51459"/>
    </source>
</evidence>
<reference evidence="3" key="1">
    <citation type="journal article" date="2019" name="Int. J. Syst. Evol. Microbiol.">
        <title>The Global Catalogue of Microorganisms (GCM) 10K type strain sequencing project: providing services to taxonomists for standard genome sequencing and annotation.</title>
        <authorList>
            <consortium name="The Broad Institute Genomics Platform"/>
            <consortium name="The Broad Institute Genome Sequencing Center for Infectious Disease"/>
            <person name="Wu L."/>
            <person name="Ma J."/>
        </authorList>
    </citation>
    <scope>NUCLEOTIDE SEQUENCE [LARGE SCALE GENOMIC DNA]</scope>
    <source>
        <strain evidence="3">NBRC 113072</strain>
    </source>
</reference>
<sequence>MTFESVMWDVHPDSGRSRADVRRLGTPYRAAVTPDIADLEVRVSSQVAAEAEEAAMELRAFDAEMGAAVAPFALVLLRSESAASSQIENLSASARAIAEAEINGSGSEHAELIVANVRAMTAALSLAERLDEDAVLAMHAALMSASDADIAGRWRTDQVWIGGRAFFGPGSPHDATFVPPVAERVPAAMADLMRFARRIDLPVVPQVAILHAQFETIHPFVDGNGRTGRALMHAALRGTGVTRHISVPISTGLLTDTPGYFRALTDYRDGDIDAIVSCVARAALIGVVNGRGLVAELREVRVRWEDSLSGLRSDSAARRLADGLLRHPVIDARLAREILGIRRNEHRHIDALVERSILVGHTDHKTRNRTWRAPEVLGALDRYAARSGRRSLP</sequence>
<keyword evidence="3" id="KW-1185">Reference proteome</keyword>
<dbReference type="SUPFAM" id="SSF140931">
    <property type="entry name" value="Fic-like"/>
    <property type="match status" value="1"/>
</dbReference>
<organism evidence="2 3">
    <name type="scientific">Mobilicoccus caccae</name>
    <dbReference type="NCBI Taxonomy" id="1859295"/>
    <lineage>
        <taxon>Bacteria</taxon>
        <taxon>Bacillati</taxon>
        <taxon>Actinomycetota</taxon>
        <taxon>Actinomycetes</taxon>
        <taxon>Micrococcales</taxon>
        <taxon>Dermatophilaceae</taxon>
        <taxon>Mobilicoccus</taxon>
    </lineage>
</organism>
<dbReference type="InterPro" id="IPR003812">
    <property type="entry name" value="Fido"/>
</dbReference>
<name>A0ABQ6IS59_9MICO</name>